<name>A0ABP8MZK6_9BACT</name>
<accession>A0ABP8MZK6</accession>
<evidence type="ECO:0000313" key="3">
    <source>
        <dbReference type="Proteomes" id="UP001501410"/>
    </source>
</evidence>
<dbReference type="EMBL" id="BAABEZ010000024">
    <property type="protein sequence ID" value="GAA4457609.1"/>
    <property type="molecule type" value="Genomic_DNA"/>
</dbReference>
<dbReference type="Proteomes" id="UP001501410">
    <property type="component" value="Unassembled WGS sequence"/>
</dbReference>
<sequence>MKQTYPAVCSLLLALTLSFHAGAQSYPSIDKAALTSLISQDKEHQYFAVFIFTNGCGGGMYMTGLRNQIDSITDGRTKFIFAQASRGKDREAELEAAIKTFRVDKNEVYLINDVTYKTDRKDAREQGMLFRNDICYDCKFMEIGTVYKLIFDREQNLIYHGLFTDKKQLAAILRCK</sequence>
<protein>
    <recommendedName>
        <fullName evidence="4">AhpC/TSA family protein</fullName>
    </recommendedName>
</protein>
<reference evidence="3" key="1">
    <citation type="journal article" date="2019" name="Int. J. Syst. Evol. Microbiol.">
        <title>The Global Catalogue of Microorganisms (GCM) 10K type strain sequencing project: providing services to taxonomists for standard genome sequencing and annotation.</title>
        <authorList>
            <consortium name="The Broad Institute Genomics Platform"/>
            <consortium name="The Broad Institute Genome Sequencing Center for Infectious Disease"/>
            <person name="Wu L."/>
            <person name="Ma J."/>
        </authorList>
    </citation>
    <scope>NUCLEOTIDE SEQUENCE [LARGE SCALE GENOMIC DNA]</scope>
    <source>
        <strain evidence="3">JCM 31921</strain>
    </source>
</reference>
<dbReference type="RefSeq" id="WP_344827586.1">
    <property type="nucleotide sequence ID" value="NZ_BAABEZ010000024.1"/>
</dbReference>
<evidence type="ECO:0000256" key="1">
    <source>
        <dbReference type="SAM" id="SignalP"/>
    </source>
</evidence>
<proteinExistence type="predicted"/>
<feature type="chain" id="PRO_5046101794" description="AhpC/TSA family protein" evidence="1">
    <location>
        <begin position="22"/>
        <end position="176"/>
    </location>
</feature>
<keyword evidence="3" id="KW-1185">Reference proteome</keyword>
<evidence type="ECO:0008006" key="4">
    <source>
        <dbReference type="Google" id="ProtNLM"/>
    </source>
</evidence>
<gene>
    <name evidence="2" type="ORF">GCM10023092_24580</name>
</gene>
<organism evidence="2 3">
    <name type="scientific">Rurimicrobium arvi</name>
    <dbReference type="NCBI Taxonomy" id="2049916"/>
    <lineage>
        <taxon>Bacteria</taxon>
        <taxon>Pseudomonadati</taxon>
        <taxon>Bacteroidota</taxon>
        <taxon>Chitinophagia</taxon>
        <taxon>Chitinophagales</taxon>
        <taxon>Chitinophagaceae</taxon>
        <taxon>Rurimicrobium</taxon>
    </lineage>
</organism>
<feature type="signal peptide" evidence="1">
    <location>
        <begin position="1"/>
        <end position="21"/>
    </location>
</feature>
<comment type="caution">
    <text evidence="2">The sequence shown here is derived from an EMBL/GenBank/DDBJ whole genome shotgun (WGS) entry which is preliminary data.</text>
</comment>
<keyword evidence="1" id="KW-0732">Signal</keyword>
<evidence type="ECO:0000313" key="2">
    <source>
        <dbReference type="EMBL" id="GAA4457609.1"/>
    </source>
</evidence>